<evidence type="ECO:0000259" key="3">
    <source>
        <dbReference type="PROSITE" id="PS51144"/>
    </source>
</evidence>
<dbReference type="Gene3D" id="3.10.200.10">
    <property type="entry name" value="Alpha carbonic anhydrase"/>
    <property type="match status" value="1"/>
</dbReference>
<dbReference type="SMART" id="SM01057">
    <property type="entry name" value="Carb_anhydrase"/>
    <property type="match status" value="1"/>
</dbReference>
<evidence type="ECO:0000313" key="5">
    <source>
        <dbReference type="RefSeq" id="XP_065664841.1"/>
    </source>
</evidence>
<dbReference type="RefSeq" id="XP_065664841.1">
    <property type="nucleotide sequence ID" value="XM_065808769.1"/>
</dbReference>
<dbReference type="Pfam" id="PF00194">
    <property type="entry name" value="Carb_anhydrase"/>
    <property type="match status" value="1"/>
</dbReference>
<organism evidence="4 5">
    <name type="scientific">Hydra vulgaris</name>
    <name type="common">Hydra</name>
    <name type="synonym">Hydra attenuata</name>
    <dbReference type="NCBI Taxonomy" id="6087"/>
    <lineage>
        <taxon>Eukaryota</taxon>
        <taxon>Metazoa</taxon>
        <taxon>Cnidaria</taxon>
        <taxon>Hydrozoa</taxon>
        <taxon>Hydroidolina</taxon>
        <taxon>Anthoathecata</taxon>
        <taxon>Aplanulata</taxon>
        <taxon>Hydridae</taxon>
        <taxon>Hydra</taxon>
    </lineage>
</organism>
<feature type="chain" id="PRO_5045232358" evidence="2">
    <location>
        <begin position="21"/>
        <end position="392"/>
    </location>
</feature>
<protein>
    <submittedName>
        <fullName evidence="5">Carbonic anhydrase 1-like isoform X2</fullName>
    </submittedName>
</protein>
<dbReference type="CDD" id="cd00326">
    <property type="entry name" value="alpha_CA"/>
    <property type="match status" value="1"/>
</dbReference>
<dbReference type="InterPro" id="IPR023561">
    <property type="entry name" value="Carbonic_anhydrase_a-class"/>
</dbReference>
<dbReference type="PANTHER" id="PTHR18952:SF124">
    <property type="entry name" value="CARBONIC ANHYDRASE 7"/>
    <property type="match status" value="1"/>
</dbReference>
<evidence type="ECO:0000256" key="1">
    <source>
        <dbReference type="ARBA" id="ARBA00010718"/>
    </source>
</evidence>
<dbReference type="Proteomes" id="UP001652625">
    <property type="component" value="Chromosome 10"/>
</dbReference>
<dbReference type="SUPFAM" id="SSF51069">
    <property type="entry name" value="Carbonic anhydrase"/>
    <property type="match status" value="1"/>
</dbReference>
<feature type="signal peptide" evidence="2">
    <location>
        <begin position="1"/>
        <end position="20"/>
    </location>
</feature>
<dbReference type="PANTHER" id="PTHR18952">
    <property type="entry name" value="CARBONIC ANHYDRASE"/>
    <property type="match status" value="1"/>
</dbReference>
<dbReference type="InterPro" id="IPR036398">
    <property type="entry name" value="CA_dom_sf"/>
</dbReference>
<keyword evidence="4" id="KW-1185">Reference proteome</keyword>
<comment type="similarity">
    <text evidence="1">Belongs to the alpha-carbonic anhydrase family.</text>
</comment>
<dbReference type="PROSITE" id="PS51144">
    <property type="entry name" value="ALPHA_CA_2"/>
    <property type="match status" value="1"/>
</dbReference>
<accession>A0ABM4CSG9</accession>
<feature type="domain" description="Alpha-carbonic anhydrase" evidence="3">
    <location>
        <begin position="103"/>
        <end position="392"/>
    </location>
</feature>
<evidence type="ECO:0000256" key="2">
    <source>
        <dbReference type="SAM" id="SignalP"/>
    </source>
</evidence>
<gene>
    <name evidence="5" type="primary">LOC124807557</name>
</gene>
<dbReference type="InterPro" id="IPR001148">
    <property type="entry name" value="CA_dom"/>
</dbReference>
<reference evidence="5" key="1">
    <citation type="submission" date="2025-08" db="UniProtKB">
        <authorList>
            <consortium name="RefSeq"/>
        </authorList>
    </citation>
    <scope>IDENTIFICATION</scope>
</reference>
<evidence type="ECO:0000313" key="4">
    <source>
        <dbReference type="Proteomes" id="UP001652625"/>
    </source>
</evidence>
<name>A0ABM4CSG9_HYDVU</name>
<proteinExistence type="inferred from homology"/>
<dbReference type="GeneID" id="124807557"/>
<keyword evidence="2" id="KW-0732">Signal</keyword>
<sequence>MKKQVFFILIGAGLLITNKALTDINSVGKEPNYGCHSEEKHCIKIINEKREWCYTNDNGFSTKVPCNSDDDCIKTVKCVSYNSVHRNRLSAPPLKALPSSIFSHYSYDDNSSVGPRNWYKIDRSCQSSPDKFQSPINIKTNGITRMEEWRPVIITFPSTSTPFKDAVLENNGNILKLLNIDPSITLQAAGLRNRFLLKEVHFHFGCESDRGSEHQINGKKYPLEVQFLFWDNEHFRSFEYAKSRSRPFNKAGDEDTNRNGLAIVAVLFDEDDLSKTTERFNVLNKAINEIGSEPKGKSTITTNLAEILQTLLPDDIEKGHNYFFKYRGSLTAPPCLETVDWFVLTDCCKLKVPSEFLFTLRQLRTNFNQPSNYELCDNFRPIQERISEEVFW</sequence>